<protein>
    <submittedName>
        <fullName evidence="1">Uncharacterized protein</fullName>
    </submittedName>
</protein>
<gene>
    <name evidence="1" type="ORF">EZS27_000788</name>
</gene>
<accession>A0A5J4T075</accession>
<comment type="caution">
    <text evidence="1">The sequence shown here is derived from an EMBL/GenBank/DDBJ whole genome shotgun (WGS) entry which is preliminary data.</text>
</comment>
<reference evidence="1" key="1">
    <citation type="submission" date="2019-03" db="EMBL/GenBank/DDBJ databases">
        <title>Single cell metagenomics reveals metabolic interactions within the superorganism composed of flagellate Streblomastix strix and complex community of Bacteroidetes bacteria on its surface.</title>
        <authorList>
            <person name="Treitli S.C."/>
            <person name="Kolisko M."/>
            <person name="Husnik F."/>
            <person name="Keeling P."/>
            <person name="Hampl V."/>
        </authorList>
    </citation>
    <scope>NUCLEOTIDE SEQUENCE</scope>
    <source>
        <strain evidence="1">STM</strain>
    </source>
</reference>
<organism evidence="1">
    <name type="scientific">termite gut metagenome</name>
    <dbReference type="NCBI Taxonomy" id="433724"/>
    <lineage>
        <taxon>unclassified sequences</taxon>
        <taxon>metagenomes</taxon>
        <taxon>organismal metagenomes</taxon>
    </lineage>
</organism>
<evidence type="ECO:0000313" key="1">
    <source>
        <dbReference type="EMBL" id="KAA6351839.1"/>
    </source>
</evidence>
<dbReference type="AlphaFoldDB" id="A0A5J4T075"/>
<name>A0A5J4T075_9ZZZZ</name>
<proteinExistence type="predicted"/>
<sequence>MKKFIALFVICATVMFVFLFSYHNDGKDDNKKKEFTYELIIQGTASMLRETIEVNYRFTNLDKDLTNGDKFANAVYDESQANGIVDFIEQEIKKAFGWVSYDVVIKGYVQERITGLKINVEKHLVHPASEASSN</sequence>
<dbReference type="EMBL" id="SNRY01000008">
    <property type="protein sequence ID" value="KAA6351839.1"/>
    <property type="molecule type" value="Genomic_DNA"/>
</dbReference>